<dbReference type="InterPro" id="IPR001155">
    <property type="entry name" value="OxRdtase_FMN_N"/>
</dbReference>
<comment type="caution">
    <text evidence="2">The sequence shown here is derived from an EMBL/GenBank/DDBJ whole genome shotgun (WGS) entry which is preliminary data.</text>
</comment>
<dbReference type="PANTHER" id="PTHR43303">
    <property type="entry name" value="NADPH DEHYDROGENASE C23G7.10C-RELATED"/>
    <property type="match status" value="1"/>
</dbReference>
<accession>A0ABR4HJS5</accession>
<evidence type="ECO:0000313" key="3">
    <source>
        <dbReference type="Proteomes" id="UP001610334"/>
    </source>
</evidence>
<dbReference type="InterPro" id="IPR044152">
    <property type="entry name" value="YqjM-like"/>
</dbReference>
<name>A0ABR4HJS5_9EURO</name>
<evidence type="ECO:0000259" key="1">
    <source>
        <dbReference type="Pfam" id="PF00724"/>
    </source>
</evidence>
<sequence>MSSSHAILKAKCHPSVVGTPQTIDENTPNLYRPLTIRSVTLRNRICVSPMCLYSTASSGPLQGVVTPLYITTIGHNVFKGAALAMIEATGVQPNGRISPHCPGLWNDRQQHALKSLADFIHSQGGLCGVQLSHAGRKASTLPPLAAARLGKSSARANLEDGGWPADVVAPSGGLSWDNKGGDDPSGGYHVPREMTKQEIKELVSNYATAAERAVNAGVDVVEIHAAHGYLIHQFLSPLTNRRTDEYGGGFENRVRLLLEVTRAVRAVIPAGMPVFVRISVTDWMEDTNIGKELGSWNVESTVRLAKMLPDLGVDLLDVSSGGNHHQARFNVFDGGDKHTAIARRIKQSLIAGDQNLLVGTVGMITEPGQARDLVQSDQQGEPGVDIISLGRQFLHEPNWVLKAAAELGVDVVWPAQIERIRPTSASRI</sequence>
<dbReference type="CDD" id="cd02932">
    <property type="entry name" value="OYE_YqiM_FMN"/>
    <property type="match status" value="1"/>
</dbReference>
<feature type="domain" description="NADH:flavin oxidoreductase/NADH oxidase N-terminal" evidence="1">
    <location>
        <begin position="30"/>
        <end position="406"/>
    </location>
</feature>
<dbReference type="InterPro" id="IPR013785">
    <property type="entry name" value="Aldolase_TIM"/>
</dbReference>
<dbReference type="PANTHER" id="PTHR43303:SF2">
    <property type="entry name" value="INDOLEAMINE 2,3-DIOXYGENASE PYRROLE 2,3-DIOXYGENASE (AFU_ORTHOLOGUE AFUA_5G01450"/>
    <property type="match status" value="1"/>
</dbReference>
<dbReference type="Proteomes" id="UP001610334">
    <property type="component" value="Unassembled WGS sequence"/>
</dbReference>
<dbReference type="Pfam" id="PF00724">
    <property type="entry name" value="Oxidored_FMN"/>
    <property type="match status" value="1"/>
</dbReference>
<protein>
    <submittedName>
        <fullName evidence="2">NADH oxidase</fullName>
    </submittedName>
</protein>
<dbReference type="Gene3D" id="3.20.20.70">
    <property type="entry name" value="Aldolase class I"/>
    <property type="match status" value="1"/>
</dbReference>
<proteinExistence type="predicted"/>
<dbReference type="EMBL" id="JBFXLT010000026">
    <property type="protein sequence ID" value="KAL2815739.1"/>
    <property type="molecule type" value="Genomic_DNA"/>
</dbReference>
<gene>
    <name evidence="2" type="ORF">BJX63DRAFT_430675</name>
</gene>
<reference evidence="2 3" key="1">
    <citation type="submission" date="2024-07" db="EMBL/GenBank/DDBJ databases">
        <title>Section-level genome sequencing and comparative genomics of Aspergillus sections Usti and Cavernicolus.</title>
        <authorList>
            <consortium name="Lawrence Berkeley National Laboratory"/>
            <person name="Nybo J.L."/>
            <person name="Vesth T.C."/>
            <person name="Theobald S."/>
            <person name="Frisvad J.C."/>
            <person name="Larsen T.O."/>
            <person name="Kjaerboelling I."/>
            <person name="Rothschild-Mancinelli K."/>
            <person name="Lyhne E.K."/>
            <person name="Kogle M.E."/>
            <person name="Barry K."/>
            <person name="Clum A."/>
            <person name="Na H."/>
            <person name="Ledsgaard L."/>
            <person name="Lin J."/>
            <person name="Lipzen A."/>
            <person name="Kuo A."/>
            <person name="Riley R."/>
            <person name="Mondo S."/>
            <person name="Labutti K."/>
            <person name="Haridas S."/>
            <person name="Pangalinan J."/>
            <person name="Salamov A.A."/>
            <person name="Simmons B.A."/>
            <person name="Magnuson J.K."/>
            <person name="Chen J."/>
            <person name="Drula E."/>
            <person name="Henrissat B."/>
            <person name="Wiebenga A."/>
            <person name="Lubbers R.J."/>
            <person name="Gomes A.C."/>
            <person name="Makela M.R."/>
            <person name="Stajich J."/>
            <person name="Grigoriev I.V."/>
            <person name="Mortensen U.H."/>
            <person name="De Vries R.P."/>
            <person name="Baker S.E."/>
            <person name="Andersen M.R."/>
        </authorList>
    </citation>
    <scope>NUCLEOTIDE SEQUENCE [LARGE SCALE GENOMIC DNA]</scope>
    <source>
        <strain evidence="2 3">CBS 588.65</strain>
    </source>
</reference>
<evidence type="ECO:0000313" key="2">
    <source>
        <dbReference type="EMBL" id="KAL2815739.1"/>
    </source>
</evidence>
<organism evidence="2 3">
    <name type="scientific">Aspergillus granulosus</name>
    <dbReference type="NCBI Taxonomy" id="176169"/>
    <lineage>
        <taxon>Eukaryota</taxon>
        <taxon>Fungi</taxon>
        <taxon>Dikarya</taxon>
        <taxon>Ascomycota</taxon>
        <taxon>Pezizomycotina</taxon>
        <taxon>Eurotiomycetes</taxon>
        <taxon>Eurotiomycetidae</taxon>
        <taxon>Eurotiales</taxon>
        <taxon>Aspergillaceae</taxon>
        <taxon>Aspergillus</taxon>
        <taxon>Aspergillus subgen. Nidulantes</taxon>
    </lineage>
</organism>
<dbReference type="SUPFAM" id="SSF51395">
    <property type="entry name" value="FMN-linked oxidoreductases"/>
    <property type="match status" value="1"/>
</dbReference>
<keyword evidence="3" id="KW-1185">Reference proteome</keyword>